<feature type="transmembrane region" description="Helical" evidence="7">
    <location>
        <begin position="67"/>
        <end position="92"/>
    </location>
</feature>
<reference evidence="10" key="1">
    <citation type="submission" date="2022-01" db="EMBL/GenBank/DDBJ databases">
        <title>Genome-Based Taxonomic Classification of the Phylum Actinobacteria.</title>
        <authorList>
            <person name="Gao Y."/>
        </authorList>
    </citation>
    <scope>NUCLEOTIDE SEQUENCE</scope>
    <source>
        <strain evidence="10">KLBMP 8922</strain>
    </source>
</reference>
<evidence type="ECO:0000256" key="5">
    <source>
        <dbReference type="ARBA" id="ARBA00022989"/>
    </source>
</evidence>
<dbReference type="Gene3D" id="1.10.3720.10">
    <property type="entry name" value="MetI-like"/>
    <property type="match status" value="1"/>
</dbReference>
<dbReference type="PANTHER" id="PTHR43386:SF25">
    <property type="entry name" value="PEPTIDE ABC TRANSPORTER PERMEASE PROTEIN"/>
    <property type="match status" value="1"/>
</dbReference>
<keyword evidence="11" id="KW-1185">Reference proteome</keyword>
<evidence type="ECO:0000313" key="11">
    <source>
        <dbReference type="Proteomes" id="UP001165378"/>
    </source>
</evidence>
<keyword evidence="2 7" id="KW-0813">Transport</keyword>
<dbReference type="EMBL" id="JAKFHA010000024">
    <property type="protein sequence ID" value="MCF2531504.1"/>
    <property type="molecule type" value="Genomic_DNA"/>
</dbReference>
<dbReference type="CDD" id="cd06261">
    <property type="entry name" value="TM_PBP2"/>
    <property type="match status" value="1"/>
</dbReference>
<comment type="similarity">
    <text evidence="7">Belongs to the binding-protein-dependent transport system permease family.</text>
</comment>
<dbReference type="Proteomes" id="UP001165378">
    <property type="component" value="Unassembled WGS sequence"/>
</dbReference>
<dbReference type="PANTHER" id="PTHR43386">
    <property type="entry name" value="OLIGOPEPTIDE TRANSPORT SYSTEM PERMEASE PROTEIN APPC"/>
    <property type="match status" value="1"/>
</dbReference>
<dbReference type="PROSITE" id="PS50928">
    <property type="entry name" value="ABC_TM1"/>
    <property type="match status" value="1"/>
</dbReference>
<evidence type="ECO:0000256" key="2">
    <source>
        <dbReference type="ARBA" id="ARBA00022448"/>
    </source>
</evidence>
<feature type="transmembrane region" description="Helical" evidence="7">
    <location>
        <begin position="190"/>
        <end position="223"/>
    </location>
</feature>
<evidence type="ECO:0000256" key="1">
    <source>
        <dbReference type="ARBA" id="ARBA00004651"/>
    </source>
</evidence>
<dbReference type="GO" id="GO:0055085">
    <property type="term" value="P:transmembrane transport"/>
    <property type="evidence" value="ECO:0007669"/>
    <property type="project" value="InterPro"/>
</dbReference>
<feature type="region of interest" description="Disordered" evidence="8">
    <location>
        <begin position="281"/>
        <end position="313"/>
    </location>
</feature>
<protein>
    <submittedName>
        <fullName evidence="10">ABC transporter permease</fullName>
    </submittedName>
</protein>
<dbReference type="GO" id="GO:0005886">
    <property type="term" value="C:plasma membrane"/>
    <property type="evidence" value="ECO:0007669"/>
    <property type="project" value="UniProtKB-SubCell"/>
</dbReference>
<feature type="compositionally biased region" description="Basic residues" evidence="8">
    <location>
        <begin position="281"/>
        <end position="290"/>
    </location>
</feature>
<keyword evidence="6 7" id="KW-0472">Membrane</keyword>
<dbReference type="SUPFAM" id="SSF161098">
    <property type="entry name" value="MetI-like"/>
    <property type="match status" value="1"/>
</dbReference>
<dbReference type="InterPro" id="IPR050366">
    <property type="entry name" value="BP-dependent_transpt_permease"/>
</dbReference>
<comment type="subcellular location">
    <subcellularLocation>
        <location evidence="1 7">Cell membrane</location>
        <topology evidence="1 7">Multi-pass membrane protein</topology>
    </subcellularLocation>
</comment>
<evidence type="ECO:0000256" key="3">
    <source>
        <dbReference type="ARBA" id="ARBA00022475"/>
    </source>
</evidence>
<feature type="transmembrane region" description="Helical" evidence="7">
    <location>
        <begin position="104"/>
        <end position="125"/>
    </location>
</feature>
<dbReference type="RefSeq" id="WP_235056153.1">
    <property type="nucleotide sequence ID" value="NZ_JAKFHA010000024.1"/>
</dbReference>
<dbReference type="Pfam" id="PF00528">
    <property type="entry name" value="BPD_transp_1"/>
    <property type="match status" value="1"/>
</dbReference>
<evidence type="ECO:0000256" key="6">
    <source>
        <dbReference type="ARBA" id="ARBA00023136"/>
    </source>
</evidence>
<accession>A0AA41Q6Y8</accession>
<comment type="caution">
    <text evidence="10">The sequence shown here is derived from an EMBL/GenBank/DDBJ whole genome shotgun (WGS) entry which is preliminary data.</text>
</comment>
<evidence type="ECO:0000256" key="8">
    <source>
        <dbReference type="SAM" id="MobiDB-lite"/>
    </source>
</evidence>
<evidence type="ECO:0000313" key="10">
    <source>
        <dbReference type="EMBL" id="MCF2531504.1"/>
    </source>
</evidence>
<organism evidence="10 11">
    <name type="scientific">Yinghuangia soli</name>
    <dbReference type="NCBI Taxonomy" id="2908204"/>
    <lineage>
        <taxon>Bacteria</taxon>
        <taxon>Bacillati</taxon>
        <taxon>Actinomycetota</taxon>
        <taxon>Actinomycetes</taxon>
        <taxon>Kitasatosporales</taxon>
        <taxon>Streptomycetaceae</taxon>
        <taxon>Yinghuangia</taxon>
    </lineage>
</organism>
<dbReference type="InterPro" id="IPR035906">
    <property type="entry name" value="MetI-like_sf"/>
</dbReference>
<keyword evidence="5 7" id="KW-1133">Transmembrane helix</keyword>
<evidence type="ECO:0000256" key="4">
    <source>
        <dbReference type="ARBA" id="ARBA00022692"/>
    </source>
</evidence>
<name>A0AA41Q6Y8_9ACTN</name>
<feature type="transmembrane region" description="Helical" evidence="7">
    <location>
        <begin position="243"/>
        <end position="267"/>
    </location>
</feature>
<gene>
    <name evidence="10" type="ORF">LZ495_30415</name>
</gene>
<feature type="transmembrane region" description="Helical" evidence="7">
    <location>
        <begin position="7"/>
        <end position="28"/>
    </location>
</feature>
<proteinExistence type="inferred from homology"/>
<evidence type="ECO:0000256" key="7">
    <source>
        <dbReference type="RuleBase" id="RU363032"/>
    </source>
</evidence>
<sequence length="313" mass="32926">MTRRPAGICATVLVVLLAAVVLVGPWLAPDPNAQTAAPLTAPSGDHWMGTDNTGRDVLARFVAGARISLLVALVCTAAATVVGTLIGMAAALRAGGRFDILTMRLTDVVMAFPLLVLVPVLSGVFTQKGIAVGPVELDNVAIMAIAIGIALTPVFVRLARASALAEVRKDYMTAARCLGARRRDLVFGNLLPNIATPIVVQAAFSVAVAIIVEASVSFLGLGIQPPDASWGTLLTDARSQLLLGAWWLILFPTLGIAAAVLALTLLGDELRDLLDPRMRRTFHGKPRRRAPQPEAATEPAGRSADGELEEEIR</sequence>
<feature type="domain" description="ABC transmembrane type-1" evidence="9">
    <location>
        <begin position="65"/>
        <end position="267"/>
    </location>
</feature>
<evidence type="ECO:0000259" key="9">
    <source>
        <dbReference type="PROSITE" id="PS50928"/>
    </source>
</evidence>
<dbReference type="AlphaFoldDB" id="A0AA41Q6Y8"/>
<keyword evidence="3" id="KW-1003">Cell membrane</keyword>
<dbReference type="InterPro" id="IPR000515">
    <property type="entry name" value="MetI-like"/>
</dbReference>
<keyword evidence="4 7" id="KW-0812">Transmembrane</keyword>
<feature type="transmembrane region" description="Helical" evidence="7">
    <location>
        <begin position="140"/>
        <end position="159"/>
    </location>
</feature>